<organism evidence="1 2">
    <name type="scientific">Faecalibacterium prausnitzii</name>
    <dbReference type="NCBI Taxonomy" id="853"/>
    <lineage>
        <taxon>Bacteria</taxon>
        <taxon>Bacillati</taxon>
        <taxon>Bacillota</taxon>
        <taxon>Clostridia</taxon>
        <taxon>Eubacteriales</taxon>
        <taxon>Oscillospiraceae</taxon>
        <taxon>Faecalibacterium</taxon>
    </lineage>
</organism>
<dbReference type="AlphaFoldDB" id="A0A329UDF3"/>
<proteinExistence type="predicted"/>
<evidence type="ECO:0000313" key="2">
    <source>
        <dbReference type="Proteomes" id="UP000251281"/>
    </source>
</evidence>
<dbReference type="EMBL" id="PRLD01000001">
    <property type="protein sequence ID" value="RAW60697.1"/>
    <property type="molecule type" value="Genomic_DNA"/>
</dbReference>
<accession>A0A329UDF3</accession>
<gene>
    <name evidence="1" type="ORF">C4N24_00910</name>
</gene>
<protein>
    <submittedName>
        <fullName evidence="1">Uncharacterized protein</fullName>
    </submittedName>
</protein>
<reference evidence="1 2" key="1">
    <citation type="submission" date="2018-02" db="EMBL/GenBank/DDBJ databases">
        <title>Complete genome sequencing of Faecalibacterium prausnitzii strains isolated from the human gut.</title>
        <authorList>
            <person name="Fitzgerald B.C."/>
            <person name="Shkoporov A.N."/>
            <person name="Ross P.R."/>
            <person name="Hill C."/>
        </authorList>
    </citation>
    <scope>NUCLEOTIDE SEQUENCE [LARGE SCALE GENOMIC DNA]</scope>
    <source>
        <strain evidence="1 2">APC923/51-1</strain>
    </source>
</reference>
<name>A0A329UDF3_9FIRM</name>
<dbReference type="Proteomes" id="UP000251281">
    <property type="component" value="Unassembled WGS sequence"/>
</dbReference>
<sequence>MIFTENLDHNPQAVTLEKLPDGTAWLYLRKDAHEVRTEAPEGEQGGTSWECTTALCKLGSDYAEETVESITAAADDWWVYAEAWTTADEAAPSLEERVSVLETLFMGGEL</sequence>
<evidence type="ECO:0000313" key="1">
    <source>
        <dbReference type="EMBL" id="RAW60697.1"/>
    </source>
</evidence>
<dbReference type="RefSeq" id="WP_022257305.1">
    <property type="nucleotide sequence ID" value="NZ_CP186691.1"/>
</dbReference>
<comment type="caution">
    <text evidence="1">The sequence shown here is derived from an EMBL/GenBank/DDBJ whole genome shotgun (WGS) entry which is preliminary data.</text>
</comment>